<keyword evidence="1" id="KW-0560">Oxidoreductase</keyword>
<dbReference type="RefSeq" id="WP_142862076.1">
    <property type="nucleotide sequence ID" value="NZ_BGJY01000004.1"/>
</dbReference>
<name>A0A549T3L2_METSR</name>
<comment type="caution">
    <text evidence="3">The sequence shown here is derived from an EMBL/GenBank/DDBJ whole genome shotgun (WGS) entry which is preliminary data.</text>
</comment>
<dbReference type="InterPro" id="IPR050791">
    <property type="entry name" value="Aldo-Keto_reductase"/>
</dbReference>
<dbReference type="PANTHER" id="PTHR43625">
    <property type="entry name" value="AFLATOXIN B1 ALDEHYDE REDUCTASE"/>
    <property type="match status" value="1"/>
</dbReference>
<evidence type="ECO:0000313" key="3">
    <source>
        <dbReference type="EMBL" id="TRL36488.1"/>
    </source>
</evidence>
<dbReference type="PANTHER" id="PTHR43625:SF40">
    <property type="entry name" value="ALDO-KETO REDUCTASE YAKC [NADP(+)]"/>
    <property type="match status" value="1"/>
</dbReference>
<sequence length="333" mass="36532">MPLRTLGNELAISAIGFGAMGMSEFYGPSDDIASLAVLDEALDLGVTMIDTADLYGRGHNEKLIGRFLSAHKWALSDGRIKIATKCGIERPADEPYRRTINNSRAYIRSCCEASLARLGVECIDLYYIHRVDQMADIVETMGILSELVSEGKIAHIGLCEVSASTLEKANNAYKVTAIQTEYSLWTRDVEREILPKARELEVGFVAYSPLGRGFLTGRITSTDALAEEDFRRSNPRFQSDNLAHNLSLLKTVETVAARHGATLAQIALAWLLAQDEHIVPIPGTRRSSFLRENVAAVEIELTPEDLQELDGSMTPGQVRGARYTAEGMKGLDA</sequence>
<dbReference type="InterPro" id="IPR036812">
    <property type="entry name" value="NAD(P)_OxRdtase_dom_sf"/>
</dbReference>
<feature type="domain" description="NADP-dependent oxidoreductase" evidence="2">
    <location>
        <begin position="14"/>
        <end position="311"/>
    </location>
</feature>
<dbReference type="EMBL" id="VJMF01000020">
    <property type="protein sequence ID" value="TRL36488.1"/>
    <property type="molecule type" value="Genomic_DNA"/>
</dbReference>
<evidence type="ECO:0000313" key="4">
    <source>
        <dbReference type="Proteomes" id="UP000316781"/>
    </source>
</evidence>
<organism evidence="3 4">
    <name type="scientific">Methylosinus sporium</name>
    <dbReference type="NCBI Taxonomy" id="428"/>
    <lineage>
        <taxon>Bacteria</taxon>
        <taxon>Pseudomonadati</taxon>
        <taxon>Pseudomonadota</taxon>
        <taxon>Alphaproteobacteria</taxon>
        <taxon>Hyphomicrobiales</taxon>
        <taxon>Methylocystaceae</taxon>
        <taxon>Methylosinus</taxon>
    </lineage>
</organism>
<dbReference type="AlphaFoldDB" id="A0A549T3L2"/>
<dbReference type="CDD" id="cd19076">
    <property type="entry name" value="AKR_AKR13A_13D"/>
    <property type="match status" value="1"/>
</dbReference>
<reference evidence="3 4" key="1">
    <citation type="submission" date="2019-07" db="EMBL/GenBank/DDBJ databases">
        <title>Ln-dependent methylotrophs.</title>
        <authorList>
            <person name="Tani A."/>
        </authorList>
    </citation>
    <scope>NUCLEOTIDE SEQUENCE [LARGE SCALE GENOMIC DNA]</scope>
    <source>
        <strain evidence="3 4">SM89A</strain>
    </source>
</reference>
<gene>
    <name evidence="3" type="ORF">FM996_04845</name>
</gene>
<protein>
    <submittedName>
        <fullName evidence="3">Aldo/keto reductase</fullName>
    </submittedName>
</protein>
<proteinExistence type="predicted"/>
<dbReference type="Proteomes" id="UP000316781">
    <property type="component" value="Unassembled WGS sequence"/>
</dbReference>
<dbReference type="GO" id="GO:0016491">
    <property type="term" value="F:oxidoreductase activity"/>
    <property type="evidence" value="ECO:0007669"/>
    <property type="project" value="UniProtKB-KW"/>
</dbReference>
<accession>A0A549T3L2</accession>
<dbReference type="Gene3D" id="3.20.20.100">
    <property type="entry name" value="NADP-dependent oxidoreductase domain"/>
    <property type="match status" value="1"/>
</dbReference>
<dbReference type="InterPro" id="IPR023210">
    <property type="entry name" value="NADP_OxRdtase_dom"/>
</dbReference>
<evidence type="ECO:0000256" key="1">
    <source>
        <dbReference type="ARBA" id="ARBA00023002"/>
    </source>
</evidence>
<dbReference type="Pfam" id="PF00248">
    <property type="entry name" value="Aldo_ket_red"/>
    <property type="match status" value="1"/>
</dbReference>
<dbReference type="SUPFAM" id="SSF51430">
    <property type="entry name" value="NAD(P)-linked oxidoreductase"/>
    <property type="match status" value="1"/>
</dbReference>
<evidence type="ECO:0000259" key="2">
    <source>
        <dbReference type="Pfam" id="PF00248"/>
    </source>
</evidence>
<dbReference type="GO" id="GO:0005737">
    <property type="term" value="C:cytoplasm"/>
    <property type="evidence" value="ECO:0007669"/>
    <property type="project" value="TreeGrafter"/>
</dbReference>